<gene>
    <name evidence="2" type="ORF">Ctob_002442</name>
</gene>
<reference evidence="3" key="1">
    <citation type="journal article" date="2015" name="PLoS Genet.">
        <title>Genome Sequence and Transcriptome Analyses of Chrysochromulina tobin: Metabolic Tools for Enhanced Algal Fitness in the Prominent Order Prymnesiales (Haptophyceae).</title>
        <authorList>
            <person name="Hovde B.T."/>
            <person name="Deodato C.R."/>
            <person name="Hunsperger H.M."/>
            <person name="Ryken S.A."/>
            <person name="Yost W."/>
            <person name="Jha R.K."/>
            <person name="Patterson J."/>
            <person name="Monnat R.J. Jr."/>
            <person name="Barlow S.B."/>
            <person name="Starkenburg S.R."/>
            <person name="Cattolico R.A."/>
        </authorList>
    </citation>
    <scope>NUCLEOTIDE SEQUENCE</scope>
    <source>
        <strain evidence="3">CCMP291</strain>
    </source>
</reference>
<proteinExistence type="predicted"/>
<sequence>MQSAPYPQSAYSAPGPPSSQSPSEDQLQFSTHTVPGARVPGGVAGGCPWRTPQSKQSAPYPQSEYSAPGPPSSQSPSEDQLQISTHTEPGSRGGGGARGGCPWRTPQSKQS</sequence>
<dbReference type="EMBL" id="JWZX01002974">
    <property type="protein sequence ID" value="KOO25443.1"/>
    <property type="molecule type" value="Genomic_DNA"/>
</dbReference>
<name>A0A0M0JGV6_9EUKA</name>
<feature type="compositionally biased region" description="Polar residues" evidence="1">
    <location>
        <begin position="51"/>
        <end position="65"/>
    </location>
</feature>
<feature type="non-terminal residue" evidence="2">
    <location>
        <position position="111"/>
    </location>
</feature>
<evidence type="ECO:0000313" key="3">
    <source>
        <dbReference type="Proteomes" id="UP000037460"/>
    </source>
</evidence>
<accession>A0A0M0JGV6</accession>
<feature type="compositionally biased region" description="Polar residues" evidence="1">
    <location>
        <begin position="78"/>
        <end position="88"/>
    </location>
</feature>
<organism evidence="2 3">
    <name type="scientific">Chrysochromulina tobinii</name>
    <dbReference type="NCBI Taxonomy" id="1460289"/>
    <lineage>
        <taxon>Eukaryota</taxon>
        <taxon>Haptista</taxon>
        <taxon>Haptophyta</taxon>
        <taxon>Prymnesiophyceae</taxon>
        <taxon>Prymnesiales</taxon>
        <taxon>Chrysochromulinaceae</taxon>
        <taxon>Chrysochromulina</taxon>
    </lineage>
</organism>
<comment type="caution">
    <text evidence="2">The sequence shown here is derived from an EMBL/GenBank/DDBJ whole genome shotgun (WGS) entry which is preliminary data.</text>
</comment>
<dbReference type="AlphaFoldDB" id="A0A0M0JGV6"/>
<feature type="region of interest" description="Disordered" evidence="1">
    <location>
        <begin position="1"/>
        <end position="111"/>
    </location>
</feature>
<keyword evidence="3" id="KW-1185">Reference proteome</keyword>
<feature type="compositionally biased region" description="Polar residues" evidence="1">
    <location>
        <begin position="24"/>
        <end position="33"/>
    </location>
</feature>
<dbReference type="Proteomes" id="UP000037460">
    <property type="component" value="Unassembled WGS sequence"/>
</dbReference>
<feature type="compositionally biased region" description="Low complexity" evidence="1">
    <location>
        <begin position="1"/>
        <end position="13"/>
    </location>
</feature>
<evidence type="ECO:0000313" key="2">
    <source>
        <dbReference type="EMBL" id="KOO25443.1"/>
    </source>
</evidence>
<evidence type="ECO:0000256" key="1">
    <source>
        <dbReference type="SAM" id="MobiDB-lite"/>
    </source>
</evidence>
<protein>
    <submittedName>
        <fullName evidence="2">Uncharacterized protein</fullName>
    </submittedName>
</protein>